<dbReference type="Gene3D" id="3.30.160.60">
    <property type="entry name" value="Classic Zinc Finger"/>
    <property type="match status" value="1"/>
</dbReference>
<sequence>MEQHSKTVHNLTTVSFEEKEECVRGDKEGAADHNILRNPENNDKLYYCPDCGERFSDIASLSRHAVEQNHAGVSESCWICGLCNSAFLEEHQLTKHMVTHKVHFISNLLPSDSSRQVNEQLVCVNKRQRKNNYNTIGSVDLQFSKNLEHSQKFVNEEKCPEEKYKAMTSQPSRVAPVMVDTGWLKQSSTVTSTDLVNNSDLNVTSNTGSCAVSVPSLTHALGLFLFTRIVKAGKDRRFDKTRANPVRFFYAWTLQGVWVLVTILPSLLAVLSPRQRPVGTRDYIGWGIWAMGFLIEVVADYQKTVFKNNPANKDKFINTGLWALSRHPNYFGEILLWFGLYVSASSTFSGWEYLTTSLHEVYKSKLVSVLQSSTETRLNKFESMEVFQLAATLDPRYKLDWSHDYDNEVQDIRDLLTVKYNMAHSVDPTTDTSPVEPPPMKRNKFFVLANRSSTPRPTPSLRSHSAMSTGRW</sequence>
<dbReference type="PANTHER" id="PTHR32251">
    <property type="entry name" value="3-OXO-5-ALPHA-STEROID 4-DEHYDROGENASE"/>
    <property type="match status" value="1"/>
</dbReference>
<name>A0A8J5MJJ4_HOMAM</name>
<proteinExistence type="predicted"/>
<feature type="transmembrane region" description="Helical" evidence="3">
    <location>
        <begin position="249"/>
        <end position="271"/>
    </location>
</feature>
<evidence type="ECO:0000256" key="2">
    <source>
        <dbReference type="SAM" id="MobiDB-lite"/>
    </source>
</evidence>
<dbReference type="AlphaFoldDB" id="A0A8J5MJJ4"/>
<feature type="compositionally biased region" description="Low complexity" evidence="2">
    <location>
        <begin position="451"/>
        <end position="465"/>
    </location>
</feature>
<evidence type="ECO:0000313" key="5">
    <source>
        <dbReference type="EMBL" id="KAG7153786.1"/>
    </source>
</evidence>
<dbReference type="SMART" id="SM00355">
    <property type="entry name" value="ZnF_C2H2"/>
    <property type="match status" value="2"/>
</dbReference>
<dbReference type="Pfam" id="PF06966">
    <property type="entry name" value="DUF1295"/>
    <property type="match status" value="1"/>
</dbReference>
<accession>A0A8J5MJJ4</accession>
<dbReference type="InterPro" id="IPR010721">
    <property type="entry name" value="UstE-like"/>
</dbReference>
<keyword evidence="3" id="KW-1133">Transmembrane helix</keyword>
<evidence type="ECO:0000256" key="3">
    <source>
        <dbReference type="SAM" id="Phobius"/>
    </source>
</evidence>
<keyword evidence="1" id="KW-0479">Metal-binding</keyword>
<feature type="domain" description="C2H2-type" evidence="4">
    <location>
        <begin position="46"/>
        <end position="75"/>
    </location>
</feature>
<keyword evidence="6" id="KW-1185">Reference proteome</keyword>
<dbReference type="GO" id="GO:0008270">
    <property type="term" value="F:zinc ion binding"/>
    <property type="evidence" value="ECO:0007669"/>
    <property type="project" value="UniProtKB-KW"/>
</dbReference>
<dbReference type="PROSITE" id="PS50244">
    <property type="entry name" value="S5A_REDUCTASE"/>
    <property type="match status" value="1"/>
</dbReference>
<dbReference type="Proteomes" id="UP000747542">
    <property type="component" value="Unassembled WGS sequence"/>
</dbReference>
<evidence type="ECO:0000259" key="4">
    <source>
        <dbReference type="PROSITE" id="PS50157"/>
    </source>
</evidence>
<reference evidence="5" key="1">
    <citation type="journal article" date="2021" name="Sci. Adv.">
        <title>The American lobster genome reveals insights on longevity, neural, and immune adaptations.</title>
        <authorList>
            <person name="Polinski J.M."/>
            <person name="Zimin A.V."/>
            <person name="Clark K.F."/>
            <person name="Kohn A.B."/>
            <person name="Sadowski N."/>
            <person name="Timp W."/>
            <person name="Ptitsyn A."/>
            <person name="Khanna P."/>
            <person name="Romanova D.Y."/>
            <person name="Williams P."/>
            <person name="Greenwood S.J."/>
            <person name="Moroz L.L."/>
            <person name="Walt D.R."/>
            <person name="Bodnar A.G."/>
        </authorList>
    </citation>
    <scope>NUCLEOTIDE SEQUENCE</scope>
    <source>
        <strain evidence="5">GMGI-L3</strain>
    </source>
</reference>
<dbReference type="SUPFAM" id="SSF57667">
    <property type="entry name" value="beta-beta-alpha zinc fingers"/>
    <property type="match status" value="1"/>
</dbReference>
<dbReference type="EMBL" id="JAHLQT010046319">
    <property type="protein sequence ID" value="KAG7153786.1"/>
    <property type="molecule type" value="Genomic_DNA"/>
</dbReference>
<evidence type="ECO:0000256" key="1">
    <source>
        <dbReference type="PROSITE-ProRule" id="PRU00042"/>
    </source>
</evidence>
<organism evidence="5 6">
    <name type="scientific">Homarus americanus</name>
    <name type="common">American lobster</name>
    <dbReference type="NCBI Taxonomy" id="6706"/>
    <lineage>
        <taxon>Eukaryota</taxon>
        <taxon>Metazoa</taxon>
        <taxon>Ecdysozoa</taxon>
        <taxon>Arthropoda</taxon>
        <taxon>Crustacea</taxon>
        <taxon>Multicrustacea</taxon>
        <taxon>Malacostraca</taxon>
        <taxon>Eumalacostraca</taxon>
        <taxon>Eucarida</taxon>
        <taxon>Decapoda</taxon>
        <taxon>Pleocyemata</taxon>
        <taxon>Astacidea</taxon>
        <taxon>Nephropoidea</taxon>
        <taxon>Nephropidae</taxon>
        <taxon>Homarus</taxon>
    </lineage>
</organism>
<dbReference type="PANTHER" id="PTHR32251:SF17">
    <property type="entry name" value="STEROID 5-ALPHA REDUCTASE C-TERMINAL DOMAIN-CONTAINING PROTEIN"/>
    <property type="match status" value="1"/>
</dbReference>
<gene>
    <name evidence="5" type="primary">Znf362-L</name>
    <name evidence="5" type="ORF">Hamer_G009474</name>
</gene>
<keyword evidence="1" id="KW-0863">Zinc-finger</keyword>
<dbReference type="PROSITE" id="PS00028">
    <property type="entry name" value="ZINC_FINGER_C2H2_1"/>
    <property type="match status" value="2"/>
</dbReference>
<protein>
    <submittedName>
        <fullName evidence="5">Zinc finger protein 362-like</fullName>
    </submittedName>
</protein>
<keyword evidence="3" id="KW-0472">Membrane</keyword>
<dbReference type="InterPro" id="IPR036236">
    <property type="entry name" value="Znf_C2H2_sf"/>
</dbReference>
<comment type="caution">
    <text evidence="5">The sequence shown here is derived from an EMBL/GenBank/DDBJ whole genome shotgun (WGS) entry which is preliminary data.</text>
</comment>
<dbReference type="InterPro" id="IPR013087">
    <property type="entry name" value="Znf_C2H2_type"/>
</dbReference>
<dbReference type="GO" id="GO:0016020">
    <property type="term" value="C:membrane"/>
    <property type="evidence" value="ECO:0007669"/>
    <property type="project" value="TreeGrafter"/>
</dbReference>
<feature type="domain" description="C2H2-type" evidence="4">
    <location>
        <begin position="78"/>
        <end position="100"/>
    </location>
</feature>
<keyword evidence="1" id="KW-0862">Zinc</keyword>
<dbReference type="PROSITE" id="PS50157">
    <property type="entry name" value="ZINC_FINGER_C2H2_2"/>
    <property type="match status" value="2"/>
</dbReference>
<keyword evidence="3" id="KW-0812">Transmembrane</keyword>
<dbReference type="Gene3D" id="1.20.120.1630">
    <property type="match status" value="1"/>
</dbReference>
<feature type="region of interest" description="Disordered" evidence="2">
    <location>
        <begin position="451"/>
        <end position="472"/>
    </location>
</feature>
<evidence type="ECO:0000313" key="6">
    <source>
        <dbReference type="Proteomes" id="UP000747542"/>
    </source>
</evidence>